<evidence type="ECO:0000256" key="1">
    <source>
        <dbReference type="SAM" id="Phobius"/>
    </source>
</evidence>
<dbReference type="AlphaFoldDB" id="A0A5P1EQS8"/>
<keyword evidence="4" id="KW-1185">Reference proteome</keyword>
<dbReference type="Gramene" id="ONK68164">
    <property type="protein sequence ID" value="ONK68164"/>
    <property type="gene ID" value="A4U43_C05F8250"/>
</dbReference>
<evidence type="ECO:0000313" key="3">
    <source>
        <dbReference type="EMBL" id="ONK68164.1"/>
    </source>
</evidence>
<keyword evidence="1" id="KW-1133">Transmembrane helix</keyword>
<organism evidence="3 4">
    <name type="scientific">Asparagus officinalis</name>
    <name type="common">Garden asparagus</name>
    <dbReference type="NCBI Taxonomy" id="4686"/>
    <lineage>
        <taxon>Eukaryota</taxon>
        <taxon>Viridiplantae</taxon>
        <taxon>Streptophyta</taxon>
        <taxon>Embryophyta</taxon>
        <taxon>Tracheophyta</taxon>
        <taxon>Spermatophyta</taxon>
        <taxon>Magnoliopsida</taxon>
        <taxon>Liliopsida</taxon>
        <taxon>Asparagales</taxon>
        <taxon>Asparagaceae</taxon>
        <taxon>Asparagoideae</taxon>
        <taxon>Asparagus</taxon>
    </lineage>
</organism>
<gene>
    <name evidence="3" type="ORF">A4U43_C05F8250</name>
</gene>
<feature type="signal peptide" evidence="2">
    <location>
        <begin position="1"/>
        <end position="18"/>
    </location>
</feature>
<evidence type="ECO:0000256" key="2">
    <source>
        <dbReference type="SAM" id="SignalP"/>
    </source>
</evidence>
<evidence type="ECO:0000313" key="4">
    <source>
        <dbReference type="Proteomes" id="UP000243459"/>
    </source>
</evidence>
<keyword evidence="1" id="KW-0812">Transmembrane</keyword>
<sequence>MNVFSLFLLLAMKNLVNLYSPILTPKHLLVYKNKVKKMVGLGMFIGIFNTISFPFNFVALKEVEMLDWECSFGRNWRMLKQSSSSLTRLFCCWLSILSY</sequence>
<keyword evidence="2" id="KW-0732">Signal</keyword>
<feature type="chain" id="PRO_5024426480" evidence="2">
    <location>
        <begin position="19"/>
        <end position="99"/>
    </location>
</feature>
<accession>A0A5P1EQS8</accession>
<dbReference type="Proteomes" id="UP000243459">
    <property type="component" value="Chromosome 5"/>
</dbReference>
<feature type="transmembrane region" description="Helical" evidence="1">
    <location>
        <begin position="42"/>
        <end position="60"/>
    </location>
</feature>
<reference evidence="4" key="1">
    <citation type="journal article" date="2017" name="Nat. Commun.">
        <title>The asparagus genome sheds light on the origin and evolution of a young Y chromosome.</title>
        <authorList>
            <person name="Harkess A."/>
            <person name="Zhou J."/>
            <person name="Xu C."/>
            <person name="Bowers J.E."/>
            <person name="Van der Hulst R."/>
            <person name="Ayyampalayam S."/>
            <person name="Mercati F."/>
            <person name="Riccardi P."/>
            <person name="McKain M.R."/>
            <person name="Kakrana A."/>
            <person name="Tang H."/>
            <person name="Ray J."/>
            <person name="Groenendijk J."/>
            <person name="Arikit S."/>
            <person name="Mathioni S.M."/>
            <person name="Nakano M."/>
            <person name="Shan H."/>
            <person name="Telgmann-Rauber A."/>
            <person name="Kanno A."/>
            <person name="Yue Z."/>
            <person name="Chen H."/>
            <person name="Li W."/>
            <person name="Chen Y."/>
            <person name="Xu X."/>
            <person name="Zhang Y."/>
            <person name="Luo S."/>
            <person name="Chen H."/>
            <person name="Gao J."/>
            <person name="Mao Z."/>
            <person name="Pires J.C."/>
            <person name="Luo M."/>
            <person name="Kudrna D."/>
            <person name="Wing R.A."/>
            <person name="Meyers B.C."/>
            <person name="Yi K."/>
            <person name="Kong H."/>
            <person name="Lavrijsen P."/>
            <person name="Sunseri F."/>
            <person name="Falavigna A."/>
            <person name="Ye Y."/>
            <person name="Leebens-Mack J.H."/>
            <person name="Chen G."/>
        </authorList>
    </citation>
    <scope>NUCLEOTIDE SEQUENCE [LARGE SCALE GENOMIC DNA]</scope>
    <source>
        <strain evidence="4">cv. DH0086</strain>
    </source>
</reference>
<keyword evidence="1" id="KW-0472">Membrane</keyword>
<protein>
    <submittedName>
        <fullName evidence="3">Uncharacterized protein</fullName>
    </submittedName>
</protein>
<proteinExistence type="predicted"/>
<name>A0A5P1EQS8_ASPOF</name>
<dbReference type="EMBL" id="CM007385">
    <property type="protein sequence ID" value="ONK68164.1"/>
    <property type="molecule type" value="Genomic_DNA"/>
</dbReference>